<sequence length="98" mass="11202">MLKFRTPESNKSVIGEWSMCRYSRLRSSDPDIARIDRSIHESNQIRSHALRLVEIDKASLASDVATTSMLTSYIRGSQTTLYTVTVKDKALRHEMKTL</sequence>
<name>A0A4C1ZVT6_EUMVA</name>
<dbReference type="Proteomes" id="UP000299102">
    <property type="component" value="Unassembled WGS sequence"/>
</dbReference>
<protein>
    <submittedName>
        <fullName evidence="1">Uncharacterized protein</fullName>
    </submittedName>
</protein>
<accession>A0A4C1ZVT6</accession>
<comment type="caution">
    <text evidence="1">The sequence shown here is derived from an EMBL/GenBank/DDBJ whole genome shotgun (WGS) entry which is preliminary data.</text>
</comment>
<evidence type="ECO:0000313" key="2">
    <source>
        <dbReference type="Proteomes" id="UP000299102"/>
    </source>
</evidence>
<keyword evidence="2" id="KW-1185">Reference proteome</keyword>
<reference evidence="1 2" key="1">
    <citation type="journal article" date="2019" name="Commun. Biol.">
        <title>The bagworm genome reveals a unique fibroin gene that provides high tensile strength.</title>
        <authorList>
            <person name="Kono N."/>
            <person name="Nakamura H."/>
            <person name="Ohtoshi R."/>
            <person name="Tomita M."/>
            <person name="Numata K."/>
            <person name="Arakawa K."/>
        </authorList>
    </citation>
    <scope>NUCLEOTIDE SEQUENCE [LARGE SCALE GENOMIC DNA]</scope>
</reference>
<organism evidence="1 2">
    <name type="scientific">Eumeta variegata</name>
    <name type="common">Bagworm moth</name>
    <name type="synonym">Eumeta japonica</name>
    <dbReference type="NCBI Taxonomy" id="151549"/>
    <lineage>
        <taxon>Eukaryota</taxon>
        <taxon>Metazoa</taxon>
        <taxon>Ecdysozoa</taxon>
        <taxon>Arthropoda</taxon>
        <taxon>Hexapoda</taxon>
        <taxon>Insecta</taxon>
        <taxon>Pterygota</taxon>
        <taxon>Neoptera</taxon>
        <taxon>Endopterygota</taxon>
        <taxon>Lepidoptera</taxon>
        <taxon>Glossata</taxon>
        <taxon>Ditrysia</taxon>
        <taxon>Tineoidea</taxon>
        <taxon>Psychidae</taxon>
        <taxon>Oiketicinae</taxon>
        <taxon>Eumeta</taxon>
    </lineage>
</organism>
<evidence type="ECO:0000313" key="1">
    <source>
        <dbReference type="EMBL" id="GBP91592.1"/>
    </source>
</evidence>
<proteinExistence type="predicted"/>
<dbReference type="AlphaFoldDB" id="A0A4C1ZVT6"/>
<dbReference type="EMBL" id="BGZK01002186">
    <property type="protein sequence ID" value="GBP91592.1"/>
    <property type="molecule type" value="Genomic_DNA"/>
</dbReference>
<gene>
    <name evidence="1" type="ORF">EVAR_67437_1</name>
</gene>